<dbReference type="InterPro" id="IPR047194">
    <property type="entry name" value="CwlT-like_lysozyme"/>
</dbReference>
<dbReference type="PATRIC" id="fig|1053189.3.peg.5195"/>
<feature type="domain" description="CwlT-like lysozyme" evidence="1">
    <location>
        <begin position="4"/>
        <end position="68"/>
    </location>
</feature>
<accession>J8AI64</accession>
<dbReference type="Proteomes" id="UP000006600">
    <property type="component" value="Unassembled WGS sequence"/>
</dbReference>
<reference evidence="2 3" key="1">
    <citation type="submission" date="2012-04" db="EMBL/GenBank/DDBJ databases">
        <title>The Genome Sequence of Bacillus cereus BAG5X1-1.</title>
        <authorList>
            <consortium name="The Broad Institute Genome Sequencing Platform"/>
            <consortium name="The Broad Institute Genome Sequencing Center for Infectious Disease"/>
            <person name="Feldgarden M."/>
            <person name="Van der Auwera G.A."/>
            <person name="Mahillon J."/>
            <person name="Duprez V."/>
            <person name="Timmery S."/>
            <person name="Mattelet C."/>
            <person name="Dierick K."/>
            <person name="Sun M."/>
            <person name="Yu Z."/>
            <person name="Zhu L."/>
            <person name="Hu X."/>
            <person name="Shank E.B."/>
            <person name="Swiecicka I."/>
            <person name="Hansen B.M."/>
            <person name="Andrup L."/>
            <person name="Young S.K."/>
            <person name="Zeng Q."/>
            <person name="Gargeya S."/>
            <person name="Fitzgerald M."/>
            <person name="Haas B."/>
            <person name="Abouelleil A."/>
            <person name="Alvarado L."/>
            <person name="Arachchi H.M."/>
            <person name="Berlin A."/>
            <person name="Chapman S.B."/>
            <person name="Goldberg J."/>
            <person name="Griggs A."/>
            <person name="Gujja S."/>
            <person name="Hansen M."/>
            <person name="Howarth C."/>
            <person name="Imamovic A."/>
            <person name="Larimer J."/>
            <person name="McCowen C."/>
            <person name="Montmayeur A."/>
            <person name="Murphy C."/>
            <person name="Neiman D."/>
            <person name="Pearson M."/>
            <person name="Priest M."/>
            <person name="Roberts A."/>
            <person name="Saif S."/>
            <person name="Shea T."/>
            <person name="Sisk P."/>
            <person name="Sykes S."/>
            <person name="Wortman J."/>
            <person name="Nusbaum C."/>
            <person name="Birren B."/>
        </authorList>
    </citation>
    <scope>NUCLEOTIDE SEQUENCE [LARGE SCALE GENOMIC DNA]</scope>
    <source>
        <strain evidence="2 3">BAG5X1-1</strain>
    </source>
</reference>
<protein>
    <recommendedName>
        <fullName evidence="1">CwlT-like lysozyme domain-containing protein</fullName>
    </recommendedName>
</protein>
<proteinExistence type="predicted"/>
<dbReference type="Gene3D" id="1.10.530.10">
    <property type="match status" value="1"/>
</dbReference>
<dbReference type="HOGENOM" id="CLU_2749195_0_0_9"/>
<dbReference type="AlphaFoldDB" id="J8AI64"/>
<evidence type="ECO:0000313" key="2">
    <source>
        <dbReference type="EMBL" id="EJQ38324.1"/>
    </source>
</evidence>
<evidence type="ECO:0000259" key="1">
    <source>
        <dbReference type="Pfam" id="PF13702"/>
    </source>
</evidence>
<organism evidence="2 3">
    <name type="scientific">Bacillus cereus BAG5X1-1</name>
    <dbReference type="NCBI Taxonomy" id="1053189"/>
    <lineage>
        <taxon>Bacteria</taxon>
        <taxon>Bacillati</taxon>
        <taxon>Bacillota</taxon>
        <taxon>Bacilli</taxon>
        <taxon>Bacillales</taxon>
        <taxon>Bacillaceae</taxon>
        <taxon>Bacillus</taxon>
        <taxon>Bacillus cereus group</taxon>
    </lineage>
</organism>
<name>J8AI64_BACCE</name>
<comment type="caution">
    <text evidence="2">The sequence shown here is derived from an EMBL/GenBank/DDBJ whole genome shotgun (WGS) entry which is preliminary data.</text>
</comment>
<dbReference type="EMBL" id="AHDJ01000060">
    <property type="protein sequence ID" value="EJQ38324.1"/>
    <property type="molecule type" value="Genomic_DNA"/>
</dbReference>
<evidence type="ECO:0000313" key="3">
    <source>
        <dbReference type="Proteomes" id="UP000006600"/>
    </source>
</evidence>
<gene>
    <name evidence="2" type="ORF">IEE_05096</name>
</gene>
<dbReference type="Pfam" id="PF13702">
    <property type="entry name" value="Lysozyme_like"/>
    <property type="match status" value="1"/>
</dbReference>
<sequence>MDHIKTALQAYNFGTGFFDFVASNGGKYTKEIAIKFSQEQYKKVTHTGMYHCLRPEAVPYQACYGDIVHP</sequence>